<organism evidence="1 2">
    <name type="scientific">Dallia pectoralis</name>
    <name type="common">Alaska blackfish</name>
    <dbReference type="NCBI Taxonomy" id="75939"/>
    <lineage>
        <taxon>Eukaryota</taxon>
        <taxon>Metazoa</taxon>
        <taxon>Chordata</taxon>
        <taxon>Craniata</taxon>
        <taxon>Vertebrata</taxon>
        <taxon>Euteleostomi</taxon>
        <taxon>Actinopterygii</taxon>
        <taxon>Neopterygii</taxon>
        <taxon>Teleostei</taxon>
        <taxon>Protacanthopterygii</taxon>
        <taxon>Esociformes</taxon>
        <taxon>Umbridae</taxon>
        <taxon>Dallia</taxon>
    </lineage>
</organism>
<gene>
    <name evidence="1" type="ORF">DPEC_G00311670</name>
</gene>
<evidence type="ECO:0000313" key="1">
    <source>
        <dbReference type="EMBL" id="KAJ7988673.1"/>
    </source>
</evidence>
<dbReference type="EMBL" id="CM055757">
    <property type="protein sequence ID" value="KAJ7988673.1"/>
    <property type="molecule type" value="Genomic_DNA"/>
</dbReference>
<name>A0ACC2FB75_DALPE</name>
<protein>
    <submittedName>
        <fullName evidence="1">Uncharacterized protein</fullName>
    </submittedName>
</protein>
<evidence type="ECO:0000313" key="2">
    <source>
        <dbReference type="Proteomes" id="UP001157502"/>
    </source>
</evidence>
<reference evidence="1" key="1">
    <citation type="submission" date="2021-05" db="EMBL/GenBank/DDBJ databases">
        <authorList>
            <person name="Pan Q."/>
            <person name="Jouanno E."/>
            <person name="Zahm M."/>
            <person name="Klopp C."/>
            <person name="Cabau C."/>
            <person name="Louis A."/>
            <person name="Berthelot C."/>
            <person name="Parey E."/>
            <person name="Roest Crollius H."/>
            <person name="Montfort J."/>
            <person name="Robinson-Rechavi M."/>
            <person name="Bouchez O."/>
            <person name="Lampietro C."/>
            <person name="Lopez Roques C."/>
            <person name="Donnadieu C."/>
            <person name="Postlethwait J."/>
            <person name="Bobe J."/>
            <person name="Dillon D."/>
            <person name="Chandos A."/>
            <person name="von Hippel F."/>
            <person name="Guiguen Y."/>
        </authorList>
    </citation>
    <scope>NUCLEOTIDE SEQUENCE</scope>
    <source>
        <strain evidence="1">YG-Jan2019</strain>
    </source>
</reference>
<keyword evidence="2" id="KW-1185">Reference proteome</keyword>
<accession>A0ACC2FB75</accession>
<proteinExistence type="predicted"/>
<comment type="caution">
    <text evidence="1">The sequence shown here is derived from an EMBL/GenBank/DDBJ whole genome shotgun (WGS) entry which is preliminary data.</text>
</comment>
<dbReference type="Proteomes" id="UP001157502">
    <property type="component" value="Chromosome 30"/>
</dbReference>
<sequence>MQLAGLWDPRGAPSEDVTPPPMHPLSSSRLSHVTSARPAKRITFYKSGDSQFGGVKMAIHNRSFKCFEALLDDLSQKMPLPFGVRTVTTPRGIHSIKHLEQLEDRGCYLCSDSRQAKPINMELAGKSPALWHHNSYRVPQRPAEDPSPHSALSHTPTRQRRILLVRNSDPSMRKSVILNRCLARSLRVFLEDISELMQCHIRTLYTLEGRKVGLCVNA</sequence>